<dbReference type="PANTHER" id="PTHR12526">
    <property type="entry name" value="GLYCOSYLTRANSFERASE"/>
    <property type="match status" value="1"/>
</dbReference>
<evidence type="ECO:0000259" key="2">
    <source>
        <dbReference type="Pfam" id="PF13439"/>
    </source>
</evidence>
<evidence type="ECO:0000259" key="1">
    <source>
        <dbReference type="Pfam" id="PF00534"/>
    </source>
</evidence>
<feature type="domain" description="Glycosyl transferase family 1" evidence="1">
    <location>
        <begin position="214"/>
        <end position="377"/>
    </location>
</feature>
<accession>J1L1F3</accession>
<name>J1L1F3_9EURY</name>
<keyword evidence="4" id="KW-1185">Reference proteome</keyword>
<gene>
    <name evidence="3" type="ORF">Metli_0869</name>
</gene>
<sequence>MSGMLNTKSNSLESLKNKTLLILTPSYANEDESFIAEMFVKHQIAEIKQYFKKIIVIAPVLRSFGYLKKDRLCKDYTYDNVEVYYPRCIYIPTFRMSRILIDNRLRGAERCIEDHRLNFDLIHAHFTWPSGYIGVRLKEKYGKPVITTIHENGNWFDQELEMNHALINTAWSGANALIRVNRKDIPVLQRHNTCVYTIPNGFSPAFHPLDTAVARERLGLPGGPKIIFTLGNLIKRKGFNYLIGAMQQVCDHRDDVFCFIGGAGPERERLQGQIDRLHLGERVKLLGSVPGDTLPLWMNACDIFVLPSLSESFGVVQIEALACGKPVVSARNRGSEEIITSDAYGLLVEPSNSGDLADKILVALNHEWDREVIVRYADRYTWENIAKEIIDVYVRSGAV</sequence>
<evidence type="ECO:0000313" key="4">
    <source>
        <dbReference type="Proteomes" id="UP000005095"/>
    </source>
</evidence>
<keyword evidence="3" id="KW-0808">Transferase</keyword>
<dbReference type="SUPFAM" id="SSF53756">
    <property type="entry name" value="UDP-Glycosyltransferase/glycogen phosphorylase"/>
    <property type="match status" value="1"/>
</dbReference>
<dbReference type="PANTHER" id="PTHR12526:SF634">
    <property type="entry name" value="BLL3361 PROTEIN"/>
    <property type="match status" value="1"/>
</dbReference>
<dbReference type="STRING" id="28892.Metli_0869"/>
<organism evidence="3 4">
    <name type="scientific">Methanofollis liminatans DSM 4140</name>
    <dbReference type="NCBI Taxonomy" id="28892"/>
    <lineage>
        <taxon>Archaea</taxon>
        <taxon>Methanobacteriati</taxon>
        <taxon>Methanobacteriota</taxon>
        <taxon>Stenosarchaea group</taxon>
        <taxon>Methanomicrobia</taxon>
        <taxon>Methanomicrobiales</taxon>
        <taxon>Methanomicrobiaceae</taxon>
        <taxon>Methanofollis</taxon>
    </lineage>
</organism>
<dbReference type="Pfam" id="PF13439">
    <property type="entry name" value="Glyco_transf_4"/>
    <property type="match status" value="1"/>
</dbReference>
<dbReference type="AlphaFoldDB" id="J1L1F3"/>
<dbReference type="OrthoDB" id="132546at2157"/>
<dbReference type="InterPro" id="IPR001296">
    <property type="entry name" value="Glyco_trans_1"/>
</dbReference>
<dbReference type="Pfam" id="PF00534">
    <property type="entry name" value="Glycos_transf_1"/>
    <property type="match status" value="1"/>
</dbReference>
<protein>
    <submittedName>
        <fullName evidence="3">Glycosyl transferase group 1</fullName>
    </submittedName>
</protein>
<dbReference type="Gene3D" id="3.40.50.2000">
    <property type="entry name" value="Glycogen Phosphorylase B"/>
    <property type="match status" value="2"/>
</dbReference>
<dbReference type="HOGENOM" id="CLU_009583_2_4_2"/>
<dbReference type="GO" id="GO:0016757">
    <property type="term" value="F:glycosyltransferase activity"/>
    <property type="evidence" value="ECO:0007669"/>
    <property type="project" value="InterPro"/>
</dbReference>
<reference evidence="3 4" key="1">
    <citation type="submission" date="2011-08" db="EMBL/GenBank/DDBJ databases">
        <title>The complete genome of Methanofollis liminatans DSM 4140.</title>
        <authorList>
            <consortium name="US DOE Joint Genome Institute (JGI-PGF)"/>
            <person name="Lucas S."/>
            <person name="Han J."/>
            <person name="Lapidus A."/>
            <person name="Bruce D."/>
            <person name="Goodwin L."/>
            <person name="Pitluck S."/>
            <person name="Peters L."/>
            <person name="Kyrpides N."/>
            <person name="Mavromatis K."/>
            <person name="Ivanova N."/>
            <person name="Mikhailova N."/>
            <person name="Lu M."/>
            <person name="Detter J.C."/>
            <person name="Tapia R."/>
            <person name="Han C."/>
            <person name="Land M."/>
            <person name="Hauser L."/>
            <person name="Markowitz V."/>
            <person name="Cheng J.-F."/>
            <person name="Hugenholtz P."/>
            <person name="Woyke T."/>
            <person name="Wu D."/>
            <person name="Spring S."/>
            <person name="Schuler E."/>
            <person name="Brambilla E."/>
            <person name="Klenk H.-P."/>
            <person name="Eisen J.A."/>
        </authorList>
    </citation>
    <scope>NUCLEOTIDE SEQUENCE [LARGE SCALE GENOMIC DNA]</scope>
    <source>
        <strain evidence="3 4">DSM 4140</strain>
    </source>
</reference>
<evidence type="ECO:0000313" key="3">
    <source>
        <dbReference type="EMBL" id="EJG06827.1"/>
    </source>
</evidence>
<feature type="domain" description="Glycosyltransferase subfamily 4-like N-terminal" evidence="2">
    <location>
        <begin position="82"/>
        <end position="202"/>
    </location>
</feature>
<proteinExistence type="predicted"/>
<dbReference type="InterPro" id="IPR028098">
    <property type="entry name" value="Glyco_trans_4-like_N"/>
</dbReference>
<dbReference type="Proteomes" id="UP000005095">
    <property type="component" value="Chromosome"/>
</dbReference>
<dbReference type="EMBL" id="CM001555">
    <property type="protein sequence ID" value="EJG06827.1"/>
    <property type="molecule type" value="Genomic_DNA"/>
</dbReference>
<dbReference type="CDD" id="cd03798">
    <property type="entry name" value="GT4_WlbH-like"/>
    <property type="match status" value="1"/>
</dbReference>